<dbReference type="EMBL" id="JBHSSF010000027">
    <property type="protein sequence ID" value="MFC6177250.1"/>
    <property type="molecule type" value="Genomic_DNA"/>
</dbReference>
<evidence type="ECO:0000313" key="1">
    <source>
        <dbReference type="EMBL" id="MFC6177250.1"/>
    </source>
</evidence>
<dbReference type="InterPro" id="IPR015046">
    <property type="entry name" value="LciA_Immunity-like"/>
</dbReference>
<proteinExistence type="predicted"/>
<reference evidence="2" key="1">
    <citation type="journal article" date="2019" name="Int. J. Syst. Evol. Microbiol.">
        <title>The Global Catalogue of Microorganisms (GCM) 10K type strain sequencing project: providing services to taxonomists for standard genome sequencing and annotation.</title>
        <authorList>
            <consortium name="The Broad Institute Genomics Platform"/>
            <consortium name="The Broad Institute Genome Sequencing Center for Infectious Disease"/>
            <person name="Wu L."/>
            <person name="Ma J."/>
        </authorList>
    </citation>
    <scope>NUCLEOTIDE SEQUENCE [LARGE SCALE GENOMIC DNA]</scope>
    <source>
        <strain evidence="2">CCM 8927</strain>
    </source>
</reference>
<comment type="caution">
    <text evidence="1">The sequence shown here is derived from an EMBL/GenBank/DDBJ whole genome shotgun (WGS) entry which is preliminary data.</text>
</comment>
<protein>
    <submittedName>
        <fullName evidence="1">Uncharacterized protein</fullName>
    </submittedName>
</protein>
<gene>
    <name evidence="1" type="ORF">ACFQAV_10380</name>
</gene>
<evidence type="ECO:0000313" key="2">
    <source>
        <dbReference type="Proteomes" id="UP001596288"/>
    </source>
</evidence>
<dbReference type="Proteomes" id="UP001596288">
    <property type="component" value="Unassembled WGS sequence"/>
</dbReference>
<dbReference type="Pfam" id="PF08951">
    <property type="entry name" value="EntA_Immun"/>
    <property type="match status" value="1"/>
</dbReference>
<keyword evidence="2" id="KW-1185">Reference proteome</keyword>
<dbReference type="RefSeq" id="WP_171000568.1">
    <property type="nucleotide sequence ID" value="NZ_BJDF01000028.1"/>
</dbReference>
<organism evidence="1 2">
    <name type="scientific">Companilactobacillus huachuanensis</name>
    <dbReference type="NCBI Taxonomy" id="2559914"/>
    <lineage>
        <taxon>Bacteria</taxon>
        <taxon>Bacillati</taxon>
        <taxon>Bacillota</taxon>
        <taxon>Bacilli</taxon>
        <taxon>Lactobacillales</taxon>
        <taxon>Lactobacillaceae</taxon>
        <taxon>Companilactobacillus</taxon>
    </lineage>
</organism>
<name>A0ABW1RMF9_9LACO</name>
<accession>A0ABW1RMF9</accession>
<sequence>MDNTTLFNLIDDSYNEDFSNQPINYKKCLLQGAKELNNGDSNISVCLTIYQD</sequence>